<protein>
    <recommendedName>
        <fullName evidence="3">DUF247 domain protein</fullName>
    </recommendedName>
</protein>
<proteinExistence type="predicted"/>
<dbReference type="PANTHER" id="PTHR31170:SF9">
    <property type="entry name" value="PROTEIN, PUTATIVE (DUF247)-RELATED"/>
    <property type="match status" value="1"/>
</dbReference>
<keyword evidence="2" id="KW-1185">Reference proteome</keyword>
<dbReference type="Pfam" id="PF03140">
    <property type="entry name" value="DUF247"/>
    <property type="match status" value="1"/>
</dbReference>
<reference evidence="1 2" key="1">
    <citation type="journal article" date="2018" name="Nat. Genet.">
        <title>The Rosa genome provides new insights in the design of modern roses.</title>
        <authorList>
            <person name="Bendahmane M."/>
        </authorList>
    </citation>
    <scope>NUCLEOTIDE SEQUENCE [LARGE SCALE GENOMIC DNA]</scope>
    <source>
        <strain evidence="2">cv. Old Blush</strain>
    </source>
</reference>
<organism evidence="1 2">
    <name type="scientific">Rosa chinensis</name>
    <name type="common">China rose</name>
    <dbReference type="NCBI Taxonomy" id="74649"/>
    <lineage>
        <taxon>Eukaryota</taxon>
        <taxon>Viridiplantae</taxon>
        <taxon>Streptophyta</taxon>
        <taxon>Embryophyta</taxon>
        <taxon>Tracheophyta</taxon>
        <taxon>Spermatophyta</taxon>
        <taxon>Magnoliopsida</taxon>
        <taxon>eudicotyledons</taxon>
        <taxon>Gunneridae</taxon>
        <taxon>Pentapetalae</taxon>
        <taxon>rosids</taxon>
        <taxon>fabids</taxon>
        <taxon>Rosales</taxon>
        <taxon>Rosaceae</taxon>
        <taxon>Rosoideae</taxon>
        <taxon>Rosoideae incertae sedis</taxon>
        <taxon>Rosa</taxon>
    </lineage>
</organism>
<dbReference type="STRING" id="74649.A0A2P6QPS0"/>
<dbReference type="OMA" id="FRDPWRL"/>
<dbReference type="InterPro" id="IPR004158">
    <property type="entry name" value="DUF247_pln"/>
</dbReference>
<dbReference type="Gramene" id="PRQ36174">
    <property type="protein sequence ID" value="PRQ36174"/>
    <property type="gene ID" value="RchiOBHm_Chr4g0388531"/>
</dbReference>
<dbReference type="Proteomes" id="UP000238479">
    <property type="component" value="Chromosome 4"/>
</dbReference>
<gene>
    <name evidence="1" type="ORF">RchiOBHm_Chr4g0388531</name>
</gene>
<accession>A0A2P6QPS0</accession>
<dbReference type="EMBL" id="PDCK01000042">
    <property type="protein sequence ID" value="PRQ36174.1"/>
    <property type="molecule type" value="Genomic_DNA"/>
</dbReference>
<dbReference type="OrthoDB" id="1163565at2759"/>
<dbReference type="PANTHER" id="PTHR31170">
    <property type="entry name" value="BNAC04G53230D PROTEIN"/>
    <property type="match status" value="1"/>
</dbReference>
<dbReference type="AlphaFoldDB" id="A0A2P6QPS0"/>
<sequence length="458" mass="53424">MVEPQSEQRENAPVLFLQEWCIYRVPSQLRNVDEAAYTPQTLSIGPFHHGNPKLRDMEAHKNKYYELFCRRSSKSEDELRSFMMDHRETILNCYAGTFKCEIDFLNLILVDACFIIELFLTNSEQEQHNANYYILRSPWLRKTVERDLILLENQLPYFLLQKLYDFAIPTFSNGHLGNGDQAQVGGHVHKDSTNSQQCCFPCFRPGDFQENSIRSEPIQHGFLELTCKFFKAYTKGKSVGNGFEPKHFTDLVRHFLCPCKELLWVKNYDQPVKIKYHAKKLKVAGVKFMPLREPFVIKEDPVLTFNPVCLAHKELKLTRLWAEYEAECIFRNTMALEQLMYPEKPYICCYFSLMNQLINTEEDVDVLIEDGVIFNLLGSNKAVVNMISSLCEQIKEDYSCYSEICQDLNSHYKTVLYHPLVIVRQVYFKDLWRGSTAILGFVVLIFTILQSLQALELL</sequence>
<name>A0A2P6QPS0_ROSCH</name>
<evidence type="ECO:0000313" key="2">
    <source>
        <dbReference type="Proteomes" id="UP000238479"/>
    </source>
</evidence>
<evidence type="ECO:0008006" key="3">
    <source>
        <dbReference type="Google" id="ProtNLM"/>
    </source>
</evidence>
<evidence type="ECO:0000313" key="1">
    <source>
        <dbReference type="EMBL" id="PRQ36174.1"/>
    </source>
</evidence>
<comment type="caution">
    <text evidence="1">The sequence shown here is derived from an EMBL/GenBank/DDBJ whole genome shotgun (WGS) entry which is preliminary data.</text>
</comment>